<accession>A0A0A9ASC6</accession>
<reference evidence="1" key="1">
    <citation type="submission" date="2014-09" db="EMBL/GenBank/DDBJ databases">
        <authorList>
            <person name="Magalhaes I.L.F."/>
            <person name="Oliveira U."/>
            <person name="Santos F.R."/>
            <person name="Vidigal T.H.D.A."/>
            <person name="Brescovit A.D."/>
            <person name="Santos A.J."/>
        </authorList>
    </citation>
    <scope>NUCLEOTIDE SEQUENCE</scope>
    <source>
        <tissue evidence="1">Shoot tissue taken approximately 20 cm above the soil surface</tissue>
    </source>
</reference>
<organism evidence="1">
    <name type="scientific">Arundo donax</name>
    <name type="common">Giant reed</name>
    <name type="synonym">Donax arundinaceus</name>
    <dbReference type="NCBI Taxonomy" id="35708"/>
    <lineage>
        <taxon>Eukaryota</taxon>
        <taxon>Viridiplantae</taxon>
        <taxon>Streptophyta</taxon>
        <taxon>Embryophyta</taxon>
        <taxon>Tracheophyta</taxon>
        <taxon>Spermatophyta</taxon>
        <taxon>Magnoliopsida</taxon>
        <taxon>Liliopsida</taxon>
        <taxon>Poales</taxon>
        <taxon>Poaceae</taxon>
        <taxon>PACMAD clade</taxon>
        <taxon>Arundinoideae</taxon>
        <taxon>Arundineae</taxon>
        <taxon>Arundo</taxon>
    </lineage>
</organism>
<dbReference type="AlphaFoldDB" id="A0A0A9ASC6"/>
<proteinExistence type="predicted"/>
<evidence type="ECO:0000313" key="1">
    <source>
        <dbReference type="EMBL" id="JAD54604.1"/>
    </source>
</evidence>
<protein>
    <submittedName>
        <fullName evidence="1">Uncharacterized protein</fullName>
    </submittedName>
</protein>
<dbReference type="EMBL" id="GBRH01243291">
    <property type="protein sequence ID" value="JAD54604.1"/>
    <property type="molecule type" value="Transcribed_RNA"/>
</dbReference>
<name>A0A0A9ASC6_ARUDO</name>
<sequence>MMQLKLGGDGYILRCYLVLSAPSKVWNTNYSTFVQGQKKLVPIHSD</sequence>
<reference evidence="1" key="2">
    <citation type="journal article" date="2015" name="Data Brief">
        <title>Shoot transcriptome of the giant reed, Arundo donax.</title>
        <authorList>
            <person name="Barrero R.A."/>
            <person name="Guerrero F.D."/>
            <person name="Moolhuijzen P."/>
            <person name="Goolsby J.A."/>
            <person name="Tidwell J."/>
            <person name="Bellgard S.E."/>
            <person name="Bellgard M.I."/>
        </authorList>
    </citation>
    <scope>NUCLEOTIDE SEQUENCE</scope>
    <source>
        <tissue evidence="1">Shoot tissue taken approximately 20 cm above the soil surface</tissue>
    </source>
</reference>